<feature type="compositionally biased region" description="Basic and acidic residues" evidence="2">
    <location>
        <begin position="545"/>
        <end position="555"/>
    </location>
</feature>
<feature type="compositionally biased region" description="Polar residues" evidence="2">
    <location>
        <begin position="437"/>
        <end position="455"/>
    </location>
</feature>
<proteinExistence type="predicted"/>
<dbReference type="GO" id="GO:0036064">
    <property type="term" value="C:ciliary basal body"/>
    <property type="evidence" value="ECO:0007669"/>
    <property type="project" value="TreeGrafter"/>
</dbReference>
<sequence length="1502" mass="160152">MSTSSSSDKQQHFVEHFAIQKNDDHTTPQRFHPSLRRSSQLPEQGPALPPPLLVIQEQGPPPTTLAPSGVGLGGSDQHAAVSVSQAVGRSDSNVNVTTVSQQQGTRVRAAGSSSTLTDVEVRQSNRSPDNSTFSGAPPPMATSQRSSSAQVSSGEPPAEEKATCSSVHTSSSSHLTSSTLLTRKLPPLPPLPPSGSGVLPFPALPLPQAAPLADERPRKPSSLKAPSHLSVVAAVRSTDTAASTDPEHPSYAMTPLLQSTSERPLTVSASAQLPPTAGATTAAQVGTTAPMSVVTTEPSPVIAGQPQHFRRQRSVFEAAVCDLFSTRNAPHNDPRGDDSSSVFSSRGDSERSSAEQDSARVGRTRGVAGINQAEGNRRRRSSGVGVNAAGRQSPSGKRRGLKSARGTSRRTQRSTVVRLYEAEGRSGPSSSPRSGDMSMTLQNTNVPRANNNATQRRGAPPGIGIQGGGNAVVANVADGDGTARGALASGVASPCVQDGSAVLLLFTSPAAGLQMKCQTSTKNKGLTKADACWLTHRSFFGKGVTDQRHEGDKGNGKANTGYSGGDTESSALARRPTVSYRVTGAFENEHQPAETWPLGGSDAGGDQGALGVRSTSFSPFAAGCALDGCGAVLALTIRGMSPLHADAGVVHPFVRVWVVSCASGRSLLQASAAVPCAVTHPFDLRAHKTRAPWWNAHLALRLSPENMRAAAKDAMLLFEVLDFGNESLHGFPLFREGLYPICWGFLMLHDWAGRSNLFAADDLHVQLYRYPCRTPWYLSWLSTLLPVSWSSRGSVLNPRDVAAACGYDHGSCDDRRASMEKFVPTIYSFFANANNRKIPYEGGLVLSIRETSDTDFVPETTEMLAYEEYLLSTLVAGGGSSAVPRSTRSVGAPADGGMELRQQAANGSFCDAAVPPSPWSALAPTENYYRMDGERALLPREILQTTAVPGAVTCVSFAHSGCLVALGVCRHLQHMVELRDPLLPGVPAVATLVGHTGHIHRVAFQKEDRYLLSCSSDGTVSVWQSRAFGGVFKAGLCSETQSVEFVCTLPHGFPVYVAVFHQDKIITGGFGDQLLVWSYEPTPQDEMDSGGTCEGTTLRLTSTFTPELDRTARHVDSVPSTLEGIGELVQRVDAVGAATARKGEATITLSLASNERSTRLWSVHANGSVVCWRATGDTAICGNGRGQWEMSVRHTAECDGATEVQVKGAYAVVTCGSAPFVFVFDASTCERLRVVNTRLPFCTPIHLLPDGEAFVAAVGDPGRLLAWECSDGGLCTQDTGYGKASPQFIIARMAWAESQQLAVFVSRSSCTDGEMVRYTQGPMTATAGQSSVASYYRQQEQQYRLKDMPAEMTLITVTGTVRSKSTVIIATEPHSSEAFVKMCDGDVHPKRRAAYLAKRTQAVHQRAAERDSRNARLYPSVASCEPLPVIAMSAATTIPYEVTEKGSRINSILNFWRGLVTQHRHAKAHPNLVEEDSTRGDASDRQPPTWGPAQYMDNRDEV</sequence>
<dbReference type="OrthoDB" id="400at2759"/>
<feature type="region of interest" description="Disordered" evidence="2">
    <location>
        <begin position="544"/>
        <end position="573"/>
    </location>
</feature>
<dbReference type="Pfam" id="PF00400">
    <property type="entry name" value="WD40"/>
    <property type="match status" value="1"/>
</dbReference>
<feature type="repeat" description="WD" evidence="1">
    <location>
        <begin position="992"/>
        <end position="1024"/>
    </location>
</feature>
<dbReference type="InterPro" id="IPR001680">
    <property type="entry name" value="WD40_rpt"/>
</dbReference>
<feature type="compositionally biased region" description="Low complexity" evidence="2">
    <location>
        <begin position="165"/>
        <end position="185"/>
    </location>
</feature>
<dbReference type="RefSeq" id="XP_067754644.1">
    <property type="nucleotide sequence ID" value="XM_067898487.1"/>
</dbReference>
<comment type="caution">
    <text evidence="3">The sequence shown here is derived from an EMBL/GenBank/DDBJ whole genome shotgun (WGS) entry which is preliminary data.</text>
</comment>
<evidence type="ECO:0000313" key="4">
    <source>
        <dbReference type="Proteomes" id="UP000674318"/>
    </source>
</evidence>
<dbReference type="Proteomes" id="UP000674318">
    <property type="component" value="Chromosome 32"/>
</dbReference>
<protein>
    <submittedName>
        <fullName evidence="3">Uncharacterized protein</fullName>
    </submittedName>
</protein>
<dbReference type="Gene3D" id="2.130.10.10">
    <property type="entry name" value="YVTN repeat-like/Quinoprotein amine dehydrogenase"/>
    <property type="match status" value="1"/>
</dbReference>
<feature type="compositionally biased region" description="Basic residues" evidence="2">
    <location>
        <begin position="396"/>
        <end position="412"/>
    </location>
</feature>
<evidence type="ECO:0000256" key="1">
    <source>
        <dbReference type="PROSITE-ProRule" id="PRU00221"/>
    </source>
</evidence>
<dbReference type="InterPro" id="IPR015943">
    <property type="entry name" value="WD40/YVTN_repeat-like_dom_sf"/>
</dbReference>
<evidence type="ECO:0000256" key="2">
    <source>
        <dbReference type="SAM" id="MobiDB-lite"/>
    </source>
</evidence>
<dbReference type="SUPFAM" id="SSF50978">
    <property type="entry name" value="WD40 repeat-like"/>
    <property type="match status" value="1"/>
</dbReference>
<dbReference type="PROSITE" id="PS50082">
    <property type="entry name" value="WD_REPEATS_2"/>
    <property type="match status" value="1"/>
</dbReference>
<feature type="compositionally biased region" description="Low complexity" evidence="2">
    <location>
        <begin position="143"/>
        <end position="153"/>
    </location>
</feature>
<name>A0A836L2E7_9TRYP</name>
<feature type="region of interest" description="Disordered" evidence="2">
    <location>
        <begin position="326"/>
        <end position="467"/>
    </location>
</feature>
<organism evidence="3 4">
    <name type="scientific">Porcisia hertigi</name>
    <dbReference type="NCBI Taxonomy" id="2761500"/>
    <lineage>
        <taxon>Eukaryota</taxon>
        <taxon>Discoba</taxon>
        <taxon>Euglenozoa</taxon>
        <taxon>Kinetoplastea</taxon>
        <taxon>Metakinetoplastina</taxon>
        <taxon>Trypanosomatida</taxon>
        <taxon>Trypanosomatidae</taxon>
        <taxon>Leishmaniinae</taxon>
        <taxon>Porcisia</taxon>
    </lineage>
</organism>
<feature type="compositionally biased region" description="Low complexity" evidence="2">
    <location>
        <begin position="425"/>
        <end position="435"/>
    </location>
</feature>
<gene>
    <name evidence="3" type="ORF">JKF63_02462</name>
</gene>
<keyword evidence="4" id="KW-1185">Reference proteome</keyword>
<dbReference type="GeneID" id="94288564"/>
<dbReference type="PANTHER" id="PTHR44499">
    <property type="entry name" value="JOUBERIN"/>
    <property type="match status" value="1"/>
</dbReference>
<feature type="compositionally biased region" description="Polar residues" evidence="2">
    <location>
        <begin position="557"/>
        <end position="570"/>
    </location>
</feature>
<dbReference type="PROSITE" id="PS50294">
    <property type="entry name" value="WD_REPEATS_REGION"/>
    <property type="match status" value="1"/>
</dbReference>
<dbReference type="PANTHER" id="PTHR44499:SF1">
    <property type="entry name" value="JOUBERIN"/>
    <property type="match status" value="1"/>
</dbReference>
<keyword evidence="1" id="KW-0853">WD repeat</keyword>
<feature type="compositionally biased region" description="Basic and acidic residues" evidence="2">
    <location>
        <begin position="347"/>
        <end position="360"/>
    </location>
</feature>
<feature type="region of interest" description="Disordered" evidence="2">
    <location>
        <begin position="1"/>
        <end position="202"/>
    </location>
</feature>
<dbReference type="KEGG" id="phet:94288564"/>
<feature type="region of interest" description="Disordered" evidence="2">
    <location>
        <begin position="1468"/>
        <end position="1502"/>
    </location>
</feature>
<dbReference type="InterPro" id="IPR036322">
    <property type="entry name" value="WD40_repeat_dom_sf"/>
</dbReference>
<dbReference type="InterPro" id="IPR052803">
    <property type="entry name" value="Cilium-Associated_Jouberin"/>
</dbReference>
<evidence type="ECO:0000313" key="3">
    <source>
        <dbReference type="EMBL" id="KAG5496161.1"/>
    </source>
</evidence>
<dbReference type="EMBL" id="JAFJZO010000032">
    <property type="protein sequence ID" value="KAG5496161.1"/>
    <property type="molecule type" value="Genomic_DNA"/>
</dbReference>
<reference evidence="3 4" key="1">
    <citation type="submission" date="2021-02" db="EMBL/GenBank/DDBJ databases">
        <title>Porcisia hertigi Genome sequencing and assembly.</title>
        <authorList>
            <person name="Almutairi H."/>
            <person name="Gatherer D."/>
        </authorList>
    </citation>
    <scope>NUCLEOTIDE SEQUENCE [LARGE SCALE GENOMIC DNA]</scope>
    <source>
        <strain evidence="3 4">C119</strain>
    </source>
</reference>
<accession>A0A836L2E7</accession>
<dbReference type="SMART" id="SM00320">
    <property type="entry name" value="WD40"/>
    <property type="match status" value="2"/>
</dbReference>
<feature type="compositionally biased region" description="Polar residues" evidence="2">
    <location>
        <begin position="82"/>
        <end position="134"/>
    </location>
</feature>
<dbReference type="GO" id="GO:0044458">
    <property type="term" value="P:motile cilium assembly"/>
    <property type="evidence" value="ECO:0007669"/>
    <property type="project" value="TreeGrafter"/>
</dbReference>